<evidence type="ECO:0000313" key="14">
    <source>
        <dbReference type="Proteomes" id="UP000006034"/>
    </source>
</evidence>
<evidence type="ECO:0000256" key="2">
    <source>
        <dbReference type="ARBA" id="ARBA00021982"/>
    </source>
</evidence>
<dbReference type="Gene3D" id="3.40.1170.10">
    <property type="entry name" value="DNA repair protein MutS, domain I"/>
    <property type="match status" value="1"/>
</dbReference>
<keyword evidence="11" id="KW-0175">Coiled coil</keyword>
<evidence type="ECO:0000256" key="7">
    <source>
        <dbReference type="ARBA" id="ARBA00023204"/>
    </source>
</evidence>
<dbReference type="Pfam" id="PF05192">
    <property type="entry name" value="MutS_III"/>
    <property type="match status" value="1"/>
</dbReference>
<evidence type="ECO:0000256" key="5">
    <source>
        <dbReference type="ARBA" id="ARBA00022840"/>
    </source>
</evidence>
<dbReference type="STRING" id="563192.HMPREF0179_01789"/>
<dbReference type="HAMAP" id="MF_00096">
    <property type="entry name" value="MutS"/>
    <property type="match status" value="1"/>
</dbReference>
<dbReference type="SMART" id="SM00534">
    <property type="entry name" value="MUTSac"/>
    <property type="match status" value="1"/>
</dbReference>
<dbReference type="Gene3D" id="3.30.420.110">
    <property type="entry name" value="MutS, connector domain"/>
    <property type="match status" value="1"/>
</dbReference>
<dbReference type="eggNOG" id="COG0249">
    <property type="taxonomic scope" value="Bacteria"/>
</dbReference>
<protein>
    <recommendedName>
        <fullName evidence="2 9">DNA mismatch repair protein MutS</fullName>
    </recommendedName>
</protein>
<comment type="caution">
    <text evidence="13">The sequence shown here is derived from an EMBL/GenBank/DDBJ whole genome shotgun (WGS) entry which is preliminary data.</text>
</comment>
<dbReference type="InterPro" id="IPR007861">
    <property type="entry name" value="DNA_mismatch_repair_MutS_clamp"/>
</dbReference>
<evidence type="ECO:0000256" key="3">
    <source>
        <dbReference type="ARBA" id="ARBA00022741"/>
    </source>
</evidence>
<keyword evidence="7 9" id="KW-0234">DNA repair</keyword>
<dbReference type="InterPro" id="IPR036678">
    <property type="entry name" value="MutS_con_dom_sf"/>
</dbReference>
<dbReference type="Pfam" id="PF05190">
    <property type="entry name" value="MutS_IV"/>
    <property type="match status" value="1"/>
</dbReference>
<dbReference type="SUPFAM" id="SSF48334">
    <property type="entry name" value="DNA repair protein MutS, domain III"/>
    <property type="match status" value="1"/>
</dbReference>
<dbReference type="InterPro" id="IPR007860">
    <property type="entry name" value="DNA_mmatch_repair_MutS_con_dom"/>
</dbReference>
<dbReference type="GO" id="GO:0140664">
    <property type="term" value="F:ATP-dependent DNA damage sensor activity"/>
    <property type="evidence" value="ECO:0007669"/>
    <property type="project" value="InterPro"/>
</dbReference>
<dbReference type="Pfam" id="PF01624">
    <property type="entry name" value="MutS_I"/>
    <property type="match status" value="1"/>
</dbReference>
<dbReference type="PANTHER" id="PTHR11361:SF34">
    <property type="entry name" value="DNA MISMATCH REPAIR PROTEIN MSH1, MITOCHONDRIAL"/>
    <property type="match status" value="1"/>
</dbReference>
<evidence type="ECO:0000256" key="11">
    <source>
        <dbReference type="SAM" id="Coils"/>
    </source>
</evidence>
<feature type="binding site" evidence="9">
    <location>
        <begin position="614"/>
        <end position="621"/>
    </location>
    <ligand>
        <name>ATP</name>
        <dbReference type="ChEBI" id="CHEBI:30616"/>
    </ligand>
</feature>
<dbReference type="SUPFAM" id="SSF53150">
    <property type="entry name" value="DNA repair protein MutS, domain II"/>
    <property type="match status" value="1"/>
</dbReference>
<reference evidence="13 14" key="1">
    <citation type="submission" date="2010-10" db="EMBL/GenBank/DDBJ databases">
        <authorList>
            <consortium name="The Broad Institute Genome Sequencing Platform"/>
            <person name="Ward D."/>
            <person name="Earl A."/>
            <person name="Feldgarden M."/>
            <person name="Young S.K."/>
            <person name="Gargeya S."/>
            <person name="Zeng Q."/>
            <person name="Alvarado L."/>
            <person name="Berlin A."/>
            <person name="Bochicchio J."/>
            <person name="Chapman S.B."/>
            <person name="Chen Z."/>
            <person name="Freedman E."/>
            <person name="Gellesch M."/>
            <person name="Goldberg J."/>
            <person name="Griggs A."/>
            <person name="Gujja S."/>
            <person name="Heilman E."/>
            <person name="Heiman D."/>
            <person name="Howarth C."/>
            <person name="Mehta T."/>
            <person name="Neiman D."/>
            <person name="Pearson M."/>
            <person name="Roberts A."/>
            <person name="Saif S."/>
            <person name="Shea T."/>
            <person name="Shenoy N."/>
            <person name="Sisk P."/>
            <person name="Stolte C."/>
            <person name="Sykes S."/>
            <person name="White J."/>
            <person name="Yandava C."/>
            <person name="Allen-Vercoe E."/>
            <person name="Sibley C."/>
            <person name="Ambrose C.E."/>
            <person name="Strauss J."/>
            <person name="Daigneault M."/>
            <person name="Haas B."/>
            <person name="Nusbaum C."/>
            <person name="Birren B."/>
        </authorList>
    </citation>
    <scope>NUCLEOTIDE SEQUENCE [LARGE SCALE GENOMIC DNA]</scope>
    <source>
        <strain evidence="13 14">3_1_6</strain>
    </source>
</reference>
<dbReference type="HOGENOM" id="CLU_002472_3_1_7"/>
<evidence type="ECO:0000256" key="6">
    <source>
        <dbReference type="ARBA" id="ARBA00023125"/>
    </source>
</evidence>
<dbReference type="Gene3D" id="1.10.1420.10">
    <property type="match status" value="2"/>
</dbReference>
<dbReference type="InterPro" id="IPR027417">
    <property type="entry name" value="P-loop_NTPase"/>
</dbReference>
<proteinExistence type="inferred from homology"/>
<evidence type="ECO:0000256" key="9">
    <source>
        <dbReference type="HAMAP-Rule" id="MF_00096"/>
    </source>
</evidence>
<dbReference type="InterPro" id="IPR000432">
    <property type="entry name" value="DNA_mismatch_repair_MutS_C"/>
</dbReference>
<dbReference type="InterPro" id="IPR036187">
    <property type="entry name" value="DNA_mismatch_repair_MutS_sf"/>
</dbReference>
<dbReference type="InterPro" id="IPR045076">
    <property type="entry name" value="MutS"/>
</dbReference>
<dbReference type="Gene3D" id="3.40.50.300">
    <property type="entry name" value="P-loop containing nucleotide triphosphate hydrolases"/>
    <property type="match status" value="1"/>
</dbReference>
<dbReference type="SUPFAM" id="SSF55271">
    <property type="entry name" value="DNA repair protein MutS, domain I"/>
    <property type="match status" value="1"/>
</dbReference>
<dbReference type="Proteomes" id="UP000006034">
    <property type="component" value="Unassembled WGS sequence"/>
</dbReference>
<evidence type="ECO:0000256" key="1">
    <source>
        <dbReference type="ARBA" id="ARBA00006271"/>
    </source>
</evidence>
<evidence type="ECO:0000256" key="4">
    <source>
        <dbReference type="ARBA" id="ARBA00022763"/>
    </source>
</evidence>
<dbReference type="NCBIfam" id="NF003810">
    <property type="entry name" value="PRK05399.1"/>
    <property type="match status" value="1"/>
</dbReference>
<dbReference type="Pfam" id="PF00488">
    <property type="entry name" value="MutS_V"/>
    <property type="match status" value="1"/>
</dbReference>
<sequence length="874" mass="97812">MFEQYLRIKEGYPDALLFYRMGDFYELFFEDAEVASRELQIALTSRNPNAEAPIPMCGVPWHAAEGYVSQLLNKGYKIAFCDQVEDPRAAKGLVERAVTRVYTPGTAVEDVSLEPKGHTYLGALFWSADTDRGGFAWVDVSTGYWAGLHVKKSQELWQWAQKIAPRELLLPEDADVPASLHLTDIQAVRVPLRSHFDYKRSAERVLAAQSVAELGALGLEGRKELVQACGALLAYLEQTQMQDTKHLAPFEPLDLGQHLLIDDVTERNLELFRRLDGRKGVGTLRHVIDSTQTPMGGRLLEERLRNPWRELAPIQETQDAIAWLIAHPENRKKLRETLSGVYDLERLSTRIALNRTSPRDMLSLRQSLAALPPVKSAITSSDADTPRVLRSITEHWDDLGDHAATLQKALADDPPQFITEGGLFKQGYNAELDELLDLVEHGENRVKALLDEEQKASGISKLKLGYNRVFGYYFELSKAVGGTPPEHFIRRQTLANAERFTTVRLKELEEKLLSAADRRKSLEYKLFQQLRGALAEARPRILFMADMLAQLDYWQSLAETAVRHNWSRPVLHTGQSITIREGRHPVVEGIIGEAAFVPNDLHMDEDRRLLLITGPNMAGKSTVLRQTALICLLAQMGSFVPAREAQLGLCDRIFSRVGASDNLAQGQSTFMVEMMETARILRQATKRSLVILDEIGRGTSTFDGLALAWAVAEELARRAGGSIRTLFATHYHELTALEGKIPGVHTMNIAIREWNGEIVFLRRLIPGPSDRSYGIEVARLAGVPQPVVQRAREILAQLEQNKGSSPVRQVMPNLLPGIQLPEAKPKKAVEEVAVAEPEHPLLVALRDTNPDALTPLEALKRITEWKLLWGAPKQ</sequence>
<dbReference type="GO" id="GO:0006298">
    <property type="term" value="P:mismatch repair"/>
    <property type="evidence" value="ECO:0007669"/>
    <property type="project" value="UniProtKB-UniRule"/>
</dbReference>
<dbReference type="InterPro" id="IPR005748">
    <property type="entry name" value="DNA_mismatch_repair_MutS"/>
</dbReference>
<dbReference type="SMART" id="SM00533">
    <property type="entry name" value="MUTSd"/>
    <property type="match status" value="1"/>
</dbReference>
<reference evidence="13 14" key="2">
    <citation type="submission" date="2013-04" db="EMBL/GenBank/DDBJ databases">
        <title>The Genome Sequence of Bilophila wadsworthia 3_1_6.</title>
        <authorList>
            <consortium name="The Broad Institute Genomics Platform"/>
            <person name="Earl A."/>
            <person name="Ward D."/>
            <person name="Feldgarden M."/>
            <person name="Gevers D."/>
            <person name="Sibley C."/>
            <person name="Strauss J."/>
            <person name="Allen-Vercoe E."/>
            <person name="Walker B."/>
            <person name="Young S."/>
            <person name="Zeng Q."/>
            <person name="Gargeya S."/>
            <person name="Fitzgerald M."/>
            <person name="Haas B."/>
            <person name="Abouelleil A."/>
            <person name="Allen A.W."/>
            <person name="Alvarado L."/>
            <person name="Arachchi H.M."/>
            <person name="Berlin A.M."/>
            <person name="Chapman S.B."/>
            <person name="Gainer-Dewar J."/>
            <person name="Goldberg J."/>
            <person name="Griggs A."/>
            <person name="Gujja S."/>
            <person name="Hansen M."/>
            <person name="Howarth C."/>
            <person name="Imamovic A."/>
            <person name="Ireland A."/>
            <person name="Larimer J."/>
            <person name="McCowan C."/>
            <person name="Murphy C."/>
            <person name="Pearson M."/>
            <person name="Poon T.W."/>
            <person name="Priest M."/>
            <person name="Roberts A."/>
            <person name="Saif S."/>
            <person name="Shea T."/>
            <person name="Sisk P."/>
            <person name="Sykes S."/>
            <person name="Wortman J."/>
            <person name="Nusbaum C."/>
            <person name="Birren B."/>
        </authorList>
    </citation>
    <scope>NUCLEOTIDE SEQUENCE [LARGE SCALE GENOMIC DNA]</scope>
    <source>
        <strain evidence="13 14">3_1_6</strain>
    </source>
</reference>
<dbReference type="PIRSF" id="PIRSF037677">
    <property type="entry name" value="DNA_mis_repair_Msh6"/>
    <property type="match status" value="1"/>
</dbReference>
<dbReference type="Pfam" id="PF05188">
    <property type="entry name" value="MutS_II"/>
    <property type="match status" value="1"/>
</dbReference>
<dbReference type="PANTHER" id="PTHR11361">
    <property type="entry name" value="DNA MISMATCH REPAIR PROTEIN MUTS FAMILY MEMBER"/>
    <property type="match status" value="1"/>
</dbReference>
<dbReference type="OrthoDB" id="9802448at2"/>
<dbReference type="CDD" id="cd03284">
    <property type="entry name" value="ABC_MutS1"/>
    <property type="match status" value="1"/>
</dbReference>
<dbReference type="AlphaFoldDB" id="E5Y6H6"/>
<dbReference type="PROSITE" id="PS00486">
    <property type="entry name" value="DNA_MISMATCH_REPAIR_2"/>
    <property type="match status" value="1"/>
</dbReference>
<feature type="coiled-coil region" evidence="11">
    <location>
        <begin position="425"/>
        <end position="452"/>
    </location>
</feature>
<dbReference type="InterPro" id="IPR016151">
    <property type="entry name" value="DNA_mismatch_repair_MutS_N"/>
</dbReference>
<accession>E5Y6H6</accession>
<keyword evidence="6 9" id="KW-0238">DNA-binding</keyword>
<comment type="similarity">
    <text evidence="1 9 10">Belongs to the DNA mismatch repair MutS family.</text>
</comment>
<evidence type="ECO:0000256" key="10">
    <source>
        <dbReference type="RuleBase" id="RU003756"/>
    </source>
</evidence>
<organism evidence="13 14">
    <name type="scientific">Bilophila wadsworthia (strain 3_1_6)</name>
    <dbReference type="NCBI Taxonomy" id="563192"/>
    <lineage>
        <taxon>Bacteria</taxon>
        <taxon>Pseudomonadati</taxon>
        <taxon>Thermodesulfobacteriota</taxon>
        <taxon>Desulfovibrionia</taxon>
        <taxon>Desulfovibrionales</taxon>
        <taxon>Desulfovibrionaceae</taxon>
        <taxon>Bilophila</taxon>
    </lineage>
</organism>
<keyword evidence="5 9" id="KW-0067">ATP-binding</keyword>
<dbReference type="GO" id="GO:0030983">
    <property type="term" value="F:mismatched DNA binding"/>
    <property type="evidence" value="ECO:0007669"/>
    <property type="project" value="InterPro"/>
</dbReference>
<dbReference type="FunFam" id="3.40.50.300:FF:000870">
    <property type="entry name" value="MutS protein homolog 4"/>
    <property type="match status" value="1"/>
</dbReference>
<keyword evidence="3 9" id="KW-0547">Nucleotide-binding</keyword>
<dbReference type="GO" id="GO:0003684">
    <property type="term" value="F:damaged DNA binding"/>
    <property type="evidence" value="ECO:0007669"/>
    <property type="project" value="UniProtKB-UniRule"/>
</dbReference>
<feature type="domain" description="DNA mismatch repair proteins mutS family" evidence="12">
    <location>
        <begin position="688"/>
        <end position="704"/>
    </location>
</feature>
<dbReference type="FunFam" id="3.40.1170.10:FF:000001">
    <property type="entry name" value="DNA mismatch repair protein MutS"/>
    <property type="match status" value="1"/>
</dbReference>
<gene>
    <name evidence="9" type="primary">mutS</name>
    <name evidence="13" type="ORF">HMPREF0179_01789</name>
</gene>
<keyword evidence="4 9" id="KW-0227">DNA damage</keyword>
<evidence type="ECO:0000256" key="8">
    <source>
        <dbReference type="ARBA" id="ARBA00024647"/>
    </source>
</evidence>
<name>E5Y6H6_BILW3</name>
<evidence type="ECO:0000259" key="12">
    <source>
        <dbReference type="PROSITE" id="PS00486"/>
    </source>
</evidence>
<comment type="function">
    <text evidence="8 9">This protein is involved in the repair of mismatches in DNA. It is possible that it carries out the mismatch recognition step. This protein has a weak ATPase activity.</text>
</comment>
<dbReference type="NCBIfam" id="TIGR01070">
    <property type="entry name" value="mutS1"/>
    <property type="match status" value="1"/>
</dbReference>
<dbReference type="EMBL" id="ADCP02000003">
    <property type="protein sequence ID" value="EFV44448.2"/>
    <property type="molecule type" value="Genomic_DNA"/>
</dbReference>
<dbReference type="GO" id="GO:0005829">
    <property type="term" value="C:cytosol"/>
    <property type="evidence" value="ECO:0007669"/>
    <property type="project" value="TreeGrafter"/>
</dbReference>
<evidence type="ECO:0000313" key="13">
    <source>
        <dbReference type="EMBL" id="EFV44448.2"/>
    </source>
</evidence>
<dbReference type="InterPro" id="IPR007696">
    <property type="entry name" value="DNA_mismatch_repair_MutS_core"/>
</dbReference>
<keyword evidence="14" id="KW-1185">Reference proteome</keyword>
<dbReference type="InterPro" id="IPR007695">
    <property type="entry name" value="DNA_mismatch_repair_MutS-lik_N"/>
</dbReference>
<dbReference type="InterPro" id="IPR017261">
    <property type="entry name" value="DNA_mismatch_repair_MutS/MSH"/>
</dbReference>
<dbReference type="GO" id="GO:0005524">
    <property type="term" value="F:ATP binding"/>
    <property type="evidence" value="ECO:0007669"/>
    <property type="project" value="UniProtKB-UniRule"/>
</dbReference>
<dbReference type="SUPFAM" id="SSF52540">
    <property type="entry name" value="P-loop containing nucleoside triphosphate hydrolases"/>
    <property type="match status" value="1"/>
</dbReference>